<evidence type="ECO:0000256" key="4">
    <source>
        <dbReference type="ARBA" id="ARBA00022452"/>
    </source>
</evidence>
<comment type="subunit">
    <text evidence="2">Homotrimer.</text>
</comment>
<accession>A0ABX2ETQ5</accession>
<dbReference type="Proteomes" id="UP000737171">
    <property type="component" value="Unassembled WGS sequence"/>
</dbReference>
<evidence type="ECO:0000313" key="14">
    <source>
        <dbReference type="Proteomes" id="UP000737171"/>
    </source>
</evidence>
<evidence type="ECO:0000256" key="2">
    <source>
        <dbReference type="ARBA" id="ARBA00011233"/>
    </source>
</evidence>
<dbReference type="Pfam" id="PF13609">
    <property type="entry name" value="Porin_4"/>
    <property type="match status" value="1"/>
</dbReference>
<dbReference type="InterPro" id="IPR033900">
    <property type="entry name" value="Gram_neg_porin_domain"/>
</dbReference>
<dbReference type="InterPro" id="IPR023614">
    <property type="entry name" value="Porin_dom_sf"/>
</dbReference>
<keyword evidence="10" id="KW-0998">Cell outer membrane</keyword>
<protein>
    <submittedName>
        <fullName evidence="13">Porin</fullName>
    </submittedName>
</protein>
<feature type="domain" description="Porin" evidence="12">
    <location>
        <begin position="14"/>
        <end position="318"/>
    </location>
</feature>
<feature type="chain" id="PRO_5045696978" evidence="11">
    <location>
        <begin position="26"/>
        <end position="333"/>
    </location>
</feature>
<evidence type="ECO:0000256" key="7">
    <source>
        <dbReference type="ARBA" id="ARBA00023065"/>
    </source>
</evidence>
<dbReference type="CDD" id="cd00342">
    <property type="entry name" value="gram_neg_porins"/>
    <property type="match status" value="1"/>
</dbReference>
<organism evidence="13 14">
    <name type="scientific">Pseudaquabacterium terrae</name>
    <dbReference type="NCBI Taxonomy" id="2732868"/>
    <lineage>
        <taxon>Bacteria</taxon>
        <taxon>Pseudomonadati</taxon>
        <taxon>Pseudomonadota</taxon>
        <taxon>Betaproteobacteria</taxon>
        <taxon>Burkholderiales</taxon>
        <taxon>Sphaerotilaceae</taxon>
        <taxon>Pseudaquabacterium</taxon>
    </lineage>
</organism>
<dbReference type="Gene3D" id="2.40.160.10">
    <property type="entry name" value="Porin"/>
    <property type="match status" value="1"/>
</dbReference>
<keyword evidence="3" id="KW-0813">Transport</keyword>
<keyword evidence="8" id="KW-0626">Porin</keyword>
<evidence type="ECO:0000256" key="9">
    <source>
        <dbReference type="ARBA" id="ARBA00023136"/>
    </source>
</evidence>
<dbReference type="PANTHER" id="PTHR34501:SF9">
    <property type="entry name" value="MAJOR OUTER MEMBRANE PROTEIN P.IA"/>
    <property type="match status" value="1"/>
</dbReference>
<evidence type="ECO:0000256" key="6">
    <source>
        <dbReference type="ARBA" id="ARBA00022729"/>
    </source>
</evidence>
<comment type="caution">
    <text evidence="13">The sequence shown here is derived from an EMBL/GenBank/DDBJ whole genome shotgun (WGS) entry which is preliminary data.</text>
</comment>
<keyword evidence="5" id="KW-0812">Transmembrane</keyword>
<keyword evidence="7" id="KW-0406">Ion transport</keyword>
<evidence type="ECO:0000313" key="13">
    <source>
        <dbReference type="EMBL" id="NRF72095.1"/>
    </source>
</evidence>
<comment type="subcellular location">
    <subcellularLocation>
        <location evidence="1">Cell outer membrane</location>
        <topology evidence="1">Multi-pass membrane protein</topology>
    </subcellularLocation>
</comment>
<dbReference type="InterPro" id="IPR050298">
    <property type="entry name" value="Gram-neg_bact_OMP"/>
</dbReference>
<dbReference type="RefSeq" id="WP_173134684.1">
    <property type="nucleotide sequence ID" value="NZ_JABRWJ010000018.1"/>
</dbReference>
<dbReference type="EMBL" id="JABRWJ010000018">
    <property type="protein sequence ID" value="NRF72095.1"/>
    <property type="molecule type" value="Genomic_DNA"/>
</dbReference>
<feature type="signal peptide" evidence="11">
    <location>
        <begin position="1"/>
        <end position="25"/>
    </location>
</feature>
<keyword evidence="14" id="KW-1185">Reference proteome</keyword>
<gene>
    <name evidence="13" type="ORF">HLB44_34440</name>
</gene>
<reference evidence="13 14" key="1">
    <citation type="submission" date="2020-05" db="EMBL/GenBank/DDBJ databases">
        <title>Aquincola sp. isolate from soil.</title>
        <authorList>
            <person name="Han J."/>
            <person name="Kim D.-U."/>
        </authorList>
    </citation>
    <scope>NUCLEOTIDE SEQUENCE [LARGE SCALE GENOMIC DNA]</scope>
    <source>
        <strain evidence="13 14">S2</strain>
    </source>
</reference>
<evidence type="ECO:0000256" key="1">
    <source>
        <dbReference type="ARBA" id="ARBA00004571"/>
    </source>
</evidence>
<keyword evidence="6 11" id="KW-0732">Signal</keyword>
<sequence>MRNTPSRYAAPLLATLALAAGPAAAQSVTIWGIVDQGLVKMNDGASIAANSGAGLRNETVVKPAWQNRLGFRRSEDLGDGLAAFFDIEHRFSADDGVAATPFWTGRSVVGLRSPKWGTLTLGRDYNPAFYPSVALDPWAWNTVGQMGLATTWARYAGNDGGPRNNNMIQWRTPDFSGLTVLTMVALGENATNRGNAVGANVVYSKGPIYAAAAVDRAKNVAAGKPEAKMWLLGGAYDFGVVRPRVLIAQSTSFAGVDTKSAMVGASVPIGLGRVLLGWSKINPDGANNDSTKWGLGFHYDMSKRTMLYADVGSAKTDRQSRSNGYDVGIKHSF</sequence>
<proteinExistence type="predicted"/>
<keyword evidence="9" id="KW-0472">Membrane</keyword>
<name>A0ABX2ETQ5_9BURK</name>
<evidence type="ECO:0000256" key="3">
    <source>
        <dbReference type="ARBA" id="ARBA00022448"/>
    </source>
</evidence>
<evidence type="ECO:0000256" key="11">
    <source>
        <dbReference type="SAM" id="SignalP"/>
    </source>
</evidence>
<evidence type="ECO:0000256" key="5">
    <source>
        <dbReference type="ARBA" id="ARBA00022692"/>
    </source>
</evidence>
<keyword evidence="4" id="KW-1134">Transmembrane beta strand</keyword>
<evidence type="ECO:0000256" key="10">
    <source>
        <dbReference type="ARBA" id="ARBA00023237"/>
    </source>
</evidence>
<evidence type="ECO:0000256" key="8">
    <source>
        <dbReference type="ARBA" id="ARBA00023114"/>
    </source>
</evidence>
<evidence type="ECO:0000259" key="12">
    <source>
        <dbReference type="Pfam" id="PF13609"/>
    </source>
</evidence>
<dbReference type="SUPFAM" id="SSF56935">
    <property type="entry name" value="Porins"/>
    <property type="match status" value="1"/>
</dbReference>
<dbReference type="PANTHER" id="PTHR34501">
    <property type="entry name" value="PROTEIN YDDL-RELATED"/>
    <property type="match status" value="1"/>
</dbReference>